<dbReference type="InterPro" id="IPR001425">
    <property type="entry name" value="Arc/bac/fun_rhodopsins"/>
</dbReference>
<evidence type="ECO:0000256" key="2">
    <source>
        <dbReference type="ARBA" id="ARBA00008130"/>
    </source>
</evidence>
<proteinExistence type="inferred from homology"/>
<dbReference type="GO" id="GO:0009881">
    <property type="term" value="F:photoreceptor activity"/>
    <property type="evidence" value="ECO:0007669"/>
    <property type="project" value="UniProtKB-KW"/>
</dbReference>
<accession>A0A813LZM9</accession>
<evidence type="ECO:0008006" key="14">
    <source>
        <dbReference type="Google" id="ProtNLM"/>
    </source>
</evidence>
<evidence type="ECO:0000313" key="12">
    <source>
        <dbReference type="EMBL" id="CAE8743385.1"/>
    </source>
</evidence>
<feature type="transmembrane region" description="Helical" evidence="11">
    <location>
        <begin position="45"/>
        <end position="64"/>
    </location>
</feature>
<gene>
    <name evidence="12" type="ORF">PGLA2088_LOCUS51367</name>
</gene>
<comment type="caution">
    <text evidence="12">The sequence shown here is derived from an EMBL/GenBank/DDBJ whole genome shotgun (WGS) entry which is preliminary data.</text>
</comment>
<keyword evidence="7 11" id="KW-1133">Transmembrane helix</keyword>
<evidence type="ECO:0000256" key="5">
    <source>
        <dbReference type="ARBA" id="ARBA00022692"/>
    </source>
</evidence>
<evidence type="ECO:0000256" key="1">
    <source>
        <dbReference type="ARBA" id="ARBA00004141"/>
    </source>
</evidence>
<evidence type="ECO:0000256" key="7">
    <source>
        <dbReference type="ARBA" id="ARBA00022989"/>
    </source>
</evidence>
<dbReference type="Pfam" id="PF01036">
    <property type="entry name" value="Bac_rhodopsin"/>
    <property type="match status" value="1"/>
</dbReference>
<feature type="transmembrane region" description="Helical" evidence="11">
    <location>
        <begin position="20"/>
        <end position="38"/>
    </location>
</feature>
<feature type="transmembrane region" description="Helical" evidence="11">
    <location>
        <begin position="228"/>
        <end position="249"/>
    </location>
</feature>
<dbReference type="CDD" id="cd15242">
    <property type="entry name" value="7tm_Proteorhodopsin"/>
    <property type="match status" value="1"/>
</dbReference>
<dbReference type="SMART" id="SM01021">
    <property type="entry name" value="Bac_rhodopsin"/>
    <property type="match status" value="1"/>
</dbReference>
<evidence type="ECO:0000256" key="10">
    <source>
        <dbReference type="ARBA" id="ARBA00023170"/>
    </source>
</evidence>
<evidence type="ECO:0000256" key="9">
    <source>
        <dbReference type="ARBA" id="ARBA00023136"/>
    </source>
</evidence>
<protein>
    <recommendedName>
        <fullName evidence="14">Rhodopsin</fullName>
    </recommendedName>
</protein>
<keyword evidence="9 11" id="KW-0472">Membrane</keyword>
<keyword evidence="8" id="KW-0157">Chromophore</keyword>
<evidence type="ECO:0000256" key="11">
    <source>
        <dbReference type="SAM" id="Phobius"/>
    </source>
</evidence>
<evidence type="ECO:0000256" key="3">
    <source>
        <dbReference type="ARBA" id="ARBA00022543"/>
    </source>
</evidence>
<keyword evidence="10" id="KW-0675">Receptor</keyword>
<dbReference type="SUPFAM" id="SSF81321">
    <property type="entry name" value="Family A G protein-coupled receptor-like"/>
    <property type="match status" value="1"/>
</dbReference>
<comment type="subcellular location">
    <subcellularLocation>
        <location evidence="1">Membrane</location>
        <topology evidence="1">Multi-pass membrane protein</topology>
    </subcellularLocation>
</comment>
<name>A0A813LZM9_POLGL</name>
<dbReference type="EMBL" id="CAJNNW010037636">
    <property type="protein sequence ID" value="CAE8743385.1"/>
    <property type="molecule type" value="Genomic_DNA"/>
</dbReference>
<comment type="similarity">
    <text evidence="2">Belongs to the archaeal/bacterial/fungal opsin family.</text>
</comment>
<reference evidence="12" key="1">
    <citation type="submission" date="2021-02" db="EMBL/GenBank/DDBJ databases">
        <authorList>
            <person name="Dougan E. K."/>
            <person name="Rhodes N."/>
            <person name="Thang M."/>
            <person name="Chan C."/>
        </authorList>
    </citation>
    <scope>NUCLEOTIDE SEQUENCE</scope>
</reference>
<feature type="transmembrane region" description="Helical" evidence="11">
    <location>
        <begin position="99"/>
        <end position="117"/>
    </location>
</feature>
<keyword evidence="3" id="KW-0600">Photoreceptor protein</keyword>
<feature type="transmembrane region" description="Helical" evidence="11">
    <location>
        <begin position="188"/>
        <end position="208"/>
    </location>
</feature>
<dbReference type="InterPro" id="IPR018229">
    <property type="entry name" value="Rhodopsin_retinal_BS"/>
</dbReference>
<dbReference type="Proteomes" id="UP000626109">
    <property type="component" value="Unassembled WGS sequence"/>
</dbReference>
<evidence type="ECO:0000256" key="4">
    <source>
        <dbReference type="ARBA" id="ARBA00022606"/>
    </source>
</evidence>
<sequence length="285" mass="31192">MAPLPDGFSYAEWNATYNGLSFGIAAMGSATIFFWLQLPNVTKSYRTALTITGIVTLIATYHYIRIFNSWSEAFTVASKDGGDYEVKLTGAPFNDGYRYVDWLLTVPLLLIELILVMKLPQAETVSLSWKLGLASALMVALGYPGEIQEDLSVRWFWWCLSMIPFCYVVFTLAVGLAEATSKQPSPAAASLASAARYLTVFSWLTYPFVYMVKRVGLAGPAATMYEQVGYSIADVMAKAVFGVLIWALAAESLQWRRVASCCLTESWASISISAPGESLSSPLAP</sequence>
<dbReference type="Gene3D" id="1.20.1070.10">
    <property type="entry name" value="Rhodopsin 7-helix transmembrane proteins"/>
    <property type="match status" value="1"/>
</dbReference>
<dbReference type="PROSITE" id="PS00950">
    <property type="entry name" value="BACTERIAL_OPSIN_1"/>
    <property type="match status" value="1"/>
</dbReference>
<feature type="transmembrane region" description="Helical" evidence="11">
    <location>
        <begin position="155"/>
        <end position="176"/>
    </location>
</feature>
<keyword evidence="4" id="KW-0716">Sensory transduction</keyword>
<organism evidence="12 13">
    <name type="scientific">Polarella glacialis</name>
    <name type="common">Dinoflagellate</name>
    <dbReference type="NCBI Taxonomy" id="89957"/>
    <lineage>
        <taxon>Eukaryota</taxon>
        <taxon>Sar</taxon>
        <taxon>Alveolata</taxon>
        <taxon>Dinophyceae</taxon>
        <taxon>Suessiales</taxon>
        <taxon>Suessiaceae</taxon>
        <taxon>Polarella</taxon>
    </lineage>
</organism>
<dbReference type="PRINTS" id="PR00251">
    <property type="entry name" value="BACTRLOPSIN"/>
</dbReference>
<dbReference type="PANTHER" id="PTHR28286">
    <property type="match status" value="1"/>
</dbReference>
<keyword evidence="6" id="KW-0681">Retinal protein</keyword>
<dbReference type="AlphaFoldDB" id="A0A813LZM9"/>
<dbReference type="GO" id="GO:0007602">
    <property type="term" value="P:phototransduction"/>
    <property type="evidence" value="ECO:0007669"/>
    <property type="project" value="UniProtKB-KW"/>
</dbReference>
<feature type="transmembrane region" description="Helical" evidence="11">
    <location>
        <begin position="124"/>
        <end position="143"/>
    </location>
</feature>
<evidence type="ECO:0000256" key="6">
    <source>
        <dbReference type="ARBA" id="ARBA00022925"/>
    </source>
</evidence>
<dbReference type="GO" id="GO:0016020">
    <property type="term" value="C:membrane"/>
    <property type="evidence" value="ECO:0007669"/>
    <property type="project" value="UniProtKB-SubCell"/>
</dbReference>
<evidence type="ECO:0000313" key="13">
    <source>
        <dbReference type="Proteomes" id="UP000626109"/>
    </source>
</evidence>
<evidence type="ECO:0000256" key="8">
    <source>
        <dbReference type="ARBA" id="ARBA00022991"/>
    </source>
</evidence>
<dbReference type="PANTHER" id="PTHR28286:SF2">
    <property type="entry name" value="BACTERIORHODOPSIN _OPSIN, NOPA (EUROFUNG)"/>
    <property type="match status" value="1"/>
</dbReference>
<dbReference type="GO" id="GO:0005216">
    <property type="term" value="F:monoatomic ion channel activity"/>
    <property type="evidence" value="ECO:0007669"/>
    <property type="project" value="InterPro"/>
</dbReference>
<keyword evidence="5 11" id="KW-0812">Transmembrane</keyword>